<dbReference type="InterPro" id="IPR003779">
    <property type="entry name" value="CMD-like"/>
</dbReference>
<reference evidence="2 3" key="1">
    <citation type="submission" date="2023-07" db="EMBL/GenBank/DDBJ databases">
        <title>Description of novel actinomycetes strains, isolated from tidal flat sediment.</title>
        <authorList>
            <person name="Lu C."/>
        </authorList>
    </citation>
    <scope>NUCLEOTIDE SEQUENCE [LARGE SCALE GENOMIC DNA]</scope>
    <source>
        <strain evidence="2 3">SYSU T00b441</strain>
    </source>
</reference>
<evidence type="ECO:0000259" key="1">
    <source>
        <dbReference type="Pfam" id="PF02627"/>
    </source>
</evidence>
<name>A0ABT9D659_9CELL</name>
<dbReference type="PANTHER" id="PTHR33930">
    <property type="entry name" value="ALKYL HYDROPEROXIDE REDUCTASE AHPD"/>
    <property type="match status" value="1"/>
</dbReference>
<dbReference type="PANTHER" id="PTHR33930:SF2">
    <property type="entry name" value="BLR3452 PROTEIN"/>
    <property type="match status" value="1"/>
</dbReference>
<dbReference type="Gene3D" id="1.20.1290.10">
    <property type="entry name" value="AhpD-like"/>
    <property type="match status" value="1"/>
</dbReference>
<accession>A0ABT9D659</accession>
<proteinExistence type="predicted"/>
<sequence length="125" mass="13316">MTEHRHGKTVLDDLNPLTRNLRHAIPDVYTGFRELHHAAFAAGEGLDTATKELIAVAIAVIEQCDGCIASHSRGAVRAGATKEQCADALAVTFLMGGGPASIYAPRAYDAFCEFYDTEHGVSVTA</sequence>
<dbReference type="InterPro" id="IPR029032">
    <property type="entry name" value="AhpD-like"/>
</dbReference>
<keyword evidence="3" id="KW-1185">Reference proteome</keyword>
<gene>
    <name evidence="2" type="ORF">Q6348_03750</name>
</gene>
<feature type="domain" description="Carboxymuconolactone decarboxylase-like" evidence="1">
    <location>
        <begin position="26"/>
        <end position="106"/>
    </location>
</feature>
<dbReference type="RefSeq" id="WP_304599981.1">
    <property type="nucleotide sequence ID" value="NZ_JAUQYP010000001.1"/>
</dbReference>
<dbReference type="Proteomes" id="UP001232536">
    <property type="component" value="Unassembled WGS sequence"/>
</dbReference>
<dbReference type="EMBL" id="JAUQYP010000001">
    <property type="protein sequence ID" value="MDO8106307.1"/>
    <property type="molecule type" value="Genomic_DNA"/>
</dbReference>
<dbReference type="SUPFAM" id="SSF69118">
    <property type="entry name" value="AhpD-like"/>
    <property type="match status" value="1"/>
</dbReference>
<dbReference type="NCBIfam" id="TIGR00778">
    <property type="entry name" value="ahpD_dom"/>
    <property type="match status" value="1"/>
</dbReference>
<dbReference type="InterPro" id="IPR004675">
    <property type="entry name" value="AhpD_core"/>
</dbReference>
<organism evidence="2 3">
    <name type="scientific">Actinotalea lenta</name>
    <dbReference type="NCBI Taxonomy" id="3064654"/>
    <lineage>
        <taxon>Bacteria</taxon>
        <taxon>Bacillati</taxon>
        <taxon>Actinomycetota</taxon>
        <taxon>Actinomycetes</taxon>
        <taxon>Micrococcales</taxon>
        <taxon>Cellulomonadaceae</taxon>
        <taxon>Actinotalea</taxon>
    </lineage>
</organism>
<comment type="caution">
    <text evidence="2">The sequence shown here is derived from an EMBL/GenBank/DDBJ whole genome shotgun (WGS) entry which is preliminary data.</text>
</comment>
<evidence type="ECO:0000313" key="2">
    <source>
        <dbReference type="EMBL" id="MDO8106307.1"/>
    </source>
</evidence>
<dbReference type="Pfam" id="PF02627">
    <property type="entry name" value="CMD"/>
    <property type="match status" value="1"/>
</dbReference>
<protein>
    <submittedName>
        <fullName evidence="2">Carboxymuconolactone decarboxylase family protein</fullName>
    </submittedName>
</protein>
<evidence type="ECO:0000313" key="3">
    <source>
        <dbReference type="Proteomes" id="UP001232536"/>
    </source>
</evidence>